<dbReference type="GO" id="GO:0005829">
    <property type="term" value="C:cytosol"/>
    <property type="evidence" value="ECO:0007669"/>
    <property type="project" value="TreeGrafter"/>
</dbReference>
<dbReference type="GO" id="GO:0006879">
    <property type="term" value="P:intracellular iron ion homeostasis"/>
    <property type="evidence" value="ECO:0007669"/>
    <property type="project" value="UniProtKB-KW"/>
</dbReference>
<keyword evidence="3" id="KW-0175">Coiled coil</keyword>
<dbReference type="InterPro" id="IPR009078">
    <property type="entry name" value="Ferritin-like_SF"/>
</dbReference>
<gene>
    <name evidence="5" type="ORF">SINU_07980</name>
</gene>
<dbReference type="Proteomes" id="UP000035553">
    <property type="component" value="Unassembled WGS sequence"/>
</dbReference>
<keyword evidence="6" id="KW-1185">Reference proteome</keyword>
<dbReference type="GO" id="GO:0004322">
    <property type="term" value="F:ferroxidase activity"/>
    <property type="evidence" value="ECO:0007669"/>
    <property type="project" value="TreeGrafter"/>
</dbReference>
<dbReference type="RefSeq" id="WP_010027015.1">
    <property type="nucleotide sequence ID" value="NZ_AFVQ02000099.1"/>
</dbReference>
<keyword evidence="2" id="KW-0408">Iron</keyword>
<dbReference type="InterPro" id="IPR009040">
    <property type="entry name" value="Ferritin-like_diiron"/>
</dbReference>
<dbReference type="GO" id="GO:0020037">
    <property type="term" value="F:heme binding"/>
    <property type="evidence" value="ECO:0007669"/>
    <property type="project" value="TreeGrafter"/>
</dbReference>
<reference evidence="5 6" key="1">
    <citation type="journal article" date="2011" name="J. Bacteriol.">
        <title>Draft genome sequence of Sporolactobacillus inulinus strain CASD, an efficient D-lactic acid-producing bacterium with high-concentration lactate tolerance capability.</title>
        <authorList>
            <person name="Yu B."/>
            <person name="Su F."/>
            <person name="Wang L."/>
            <person name="Xu K."/>
            <person name="Zhao B."/>
            <person name="Xu P."/>
        </authorList>
    </citation>
    <scope>NUCLEOTIDE SEQUENCE [LARGE SCALE GENOMIC DNA]</scope>
    <source>
        <strain evidence="5 6">CASD</strain>
    </source>
</reference>
<accession>A0A0U1QNS3</accession>
<evidence type="ECO:0000256" key="1">
    <source>
        <dbReference type="ARBA" id="ARBA00022434"/>
    </source>
</evidence>
<evidence type="ECO:0000256" key="3">
    <source>
        <dbReference type="SAM" id="Coils"/>
    </source>
</evidence>
<dbReference type="SUPFAM" id="SSF47240">
    <property type="entry name" value="Ferritin-like"/>
    <property type="match status" value="1"/>
</dbReference>
<dbReference type="InterPro" id="IPR008331">
    <property type="entry name" value="Ferritin_DPS_dom"/>
</dbReference>
<dbReference type="OrthoDB" id="9792238at2"/>
<name>A0A0U1QNS3_9BACL</name>
<dbReference type="PROSITE" id="PS50905">
    <property type="entry name" value="FERRITIN_LIKE"/>
    <property type="match status" value="1"/>
</dbReference>
<evidence type="ECO:0000256" key="2">
    <source>
        <dbReference type="ARBA" id="ARBA00023004"/>
    </source>
</evidence>
<protein>
    <submittedName>
        <fullName evidence="5">Bacterioferritin</fullName>
    </submittedName>
</protein>
<organism evidence="5 6">
    <name type="scientific">Sporolactobacillus inulinus CASD</name>
    <dbReference type="NCBI Taxonomy" id="1069536"/>
    <lineage>
        <taxon>Bacteria</taxon>
        <taxon>Bacillati</taxon>
        <taxon>Bacillota</taxon>
        <taxon>Bacilli</taxon>
        <taxon>Bacillales</taxon>
        <taxon>Sporolactobacillaceae</taxon>
        <taxon>Sporolactobacillus</taxon>
    </lineage>
</organism>
<evidence type="ECO:0000313" key="6">
    <source>
        <dbReference type="Proteomes" id="UP000035553"/>
    </source>
</evidence>
<proteinExistence type="predicted"/>
<feature type="domain" description="Ferritin-like diiron" evidence="4">
    <location>
        <begin position="2"/>
        <end position="144"/>
    </location>
</feature>
<dbReference type="STRING" id="1069536.SINU_07980"/>
<comment type="caution">
    <text evidence="5">The sequence shown here is derived from an EMBL/GenBank/DDBJ whole genome shotgun (WGS) entry which is preliminary data.</text>
</comment>
<keyword evidence="1" id="KW-0409">Iron storage</keyword>
<dbReference type="PANTHER" id="PTHR30295:SF0">
    <property type="entry name" value="BACTERIOFERRITIN"/>
    <property type="match status" value="1"/>
</dbReference>
<dbReference type="EMBL" id="AFVQ02000099">
    <property type="protein sequence ID" value="KLI02463.1"/>
    <property type="molecule type" value="Genomic_DNA"/>
</dbReference>
<sequence>MDKKVQALIDGLNKDLAGEYSAVIQYNYYATTVSGLNYQILKPFFEEEIPDELGHAAYLSEKIANLGGEPTTIPATVAKVTDAKAMLEGARQAEADTLENYRERRSQAQELGMIELVVKLEDMIADEQNHLEKLTKTLNDPVFA</sequence>
<dbReference type="CDD" id="cd00657">
    <property type="entry name" value="Ferritin_like"/>
    <property type="match status" value="1"/>
</dbReference>
<dbReference type="GO" id="GO:0008199">
    <property type="term" value="F:ferric iron binding"/>
    <property type="evidence" value="ECO:0007669"/>
    <property type="project" value="InterPro"/>
</dbReference>
<evidence type="ECO:0000259" key="4">
    <source>
        <dbReference type="PROSITE" id="PS50905"/>
    </source>
</evidence>
<dbReference type="AlphaFoldDB" id="A0A0U1QNS3"/>
<dbReference type="Pfam" id="PF00210">
    <property type="entry name" value="Ferritin"/>
    <property type="match status" value="1"/>
</dbReference>
<evidence type="ECO:0000313" key="5">
    <source>
        <dbReference type="EMBL" id="KLI02463.1"/>
    </source>
</evidence>
<dbReference type="PANTHER" id="PTHR30295">
    <property type="entry name" value="BACTERIOFERRITIN"/>
    <property type="match status" value="1"/>
</dbReference>
<feature type="coiled-coil region" evidence="3">
    <location>
        <begin position="91"/>
        <end position="137"/>
    </location>
</feature>
<dbReference type="Gene3D" id="1.20.1260.10">
    <property type="match status" value="1"/>
</dbReference>
<dbReference type="InterPro" id="IPR012347">
    <property type="entry name" value="Ferritin-like"/>
</dbReference>